<feature type="domain" description="G-patch" evidence="1">
    <location>
        <begin position="122"/>
        <end position="162"/>
    </location>
</feature>
<dbReference type="Proteomes" id="UP000257109">
    <property type="component" value="Unassembled WGS sequence"/>
</dbReference>
<dbReference type="GO" id="GO:0003676">
    <property type="term" value="F:nucleic acid binding"/>
    <property type="evidence" value="ECO:0007669"/>
    <property type="project" value="InterPro"/>
</dbReference>
<evidence type="ECO:0000313" key="2">
    <source>
        <dbReference type="EMBL" id="RDY02545.1"/>
    </source>
</evidence>
<comment type="caution">
    <text evidence="2">The sequence shown here is derived from an EMBL/GenBank/DDBJ whole genome shotgun (WGS) entry which is preliminary data.</text>
</comment>
<dbReference type="Pfam" id="PF01585">
    <property type="entry name" value="G-patch"/>
    <property type="match status" value="1"/>
</dbReference>
<dbReference type="PROSITE" id="PS50174">
    <property type="entry name" value="G_PATCH"/>
    <property type="match status" value="1"/>
</dbReference>
<organism evidence="2 3">
    <name type="scientific">Mucuna pruriens</name>
    <name type="common">Velvet bean</name>
    <name type="synonym">Dolichos pruriens</name>
    <dbReference type="NCBI Taxonomy" id="157652"/>
    <lineage>
        <taxon>Eukaryota</taxon>
        <taxon>Viridiplantae</taxon>
        <taxon>Streptophyta</taxon>
        <taxon>Embryophyta</taxon>
        <taxon>Tracheophyta</taxon>
        <taxon>Spermatophyta</taxon>
        <taxon>Magnoliopsida</taxon>
        <taxon>eudicotyledons</taxon>
        <taxon>Gunneridae</taxon>
        <taxon>Pentapetalae</taxon>
        <taxon>rosids</taxon>
        <taxon>fabids</taxon>
        <taxon>Fabales</taxon>
        <taxon>Fabaceae</taxon>
        <taxon>Papilionoideae</taxon>
        <taxon>50 kb inversion clade</taxon>
        <taxon>NPAAA clade</taxon>
        <taxon>indigoferoid/millettioid clade</taxon>
        <taxon>Phaseoleae</taxon>
        <taxon>Mucuna</taxon>
    </lineage>
</organism>
<dbReference type="PANTHER" id="PTHR33240:SF15">
    <property type="entry name" value="GAG-PRO-LIKE PROTEIN"/>
    <property type="match status" value="1"/>
</dbReference>
<protein>
    <recommendedName>
        <fullName evidence="1">G-patch domain-containing protein</fullName>
    </recommendedName>
</protein>
<evidence type="ECO:0000259" key="1">
    <source>
        <dbReference type="PROSITE" id="PS50174"/>
    </source>
</evidence>
<reference evidence="2" key="1">
    <citation type="submission" date="2018-05" db="EMBL/GenBank/DDBJ databases">
        <title>Draft genome of Mucuna pruriens seed.</title>
        <authorList>
            <person name="Nnadi N.E."/>
            <person name="Vos R."/>
            <person name="Hasami M.H."/>
            <person name="Devisetty U.K."/>
            <person name="Aguiy J.C."/>
        </authorList>
    </citation>
    <scope>NUCLEOTIDE SEQUENCE [LARGE SCALE GENOMIC DNA]</scope>
    <source>
        <strain evidence="2">JCA_2017</strain>
    </source>
</reference>
<feature type="non-terminal residue" evidence="2">
    <location>
        <position position="1"/>
    </location>
</feature>
<gene>
    <name evidence="2" type="ORF">CR513_13974</name>
</gene>
<evidence type="ECO:0000313" key="3">
    <source>
        <dbReference type="Proteomes" id="UP000257109"/>
    </source>
</evidence>
<accession>A0A371HIC2</accession>
<proteinExistence type="predicted"/>
<dbReference type="STRING" id="157652.A0A371HIC2"/>
<dbReference type="InterPro" id="IPR000467">
    <property type="entry name" value="G_patch_dom"/>
</dbReference>
<name>A0A371HIC2_MUCPR</name>
<sequence>MAFNGSKREVMGEITLPICIRPTIFNITFQVMDIRLVYSCLLGKPWIHAAGVVPSSLHQKQLINVMGEKKLIINMPLPVEYIEEDEEALETSFQALDIVGTTNAKSEEGGPKPSRAVIMVGKVLISNGFQPDKGLGKELEGIDEPVTLQENPRKSGLSYIGTEKEGRSRWIQPNLYCHFTSKGTISLDQIAMIEGQLPRLAKWIREKAQRQKALVELQRLLEQEEPKFQSMIKDLEVVNLGGSKEEKEI</sequence>
<dbReference type="EMBL" id="QJKJ01002514">
    <property type="protein sequence ID" value="RDY02545.1"/>
    <property type="molecule type" value="Genomic_DNA"/>
</dbReference>
<dbReference type="OrthoDB" id="1736143at2759"/>
<dbReference type="AlphaFoldDB" id="A0A371HIC2"/>
<dbReference type="PANTHER" id="PTHR33240">
    <property type="entry name" value="OS08G0508500 PROTEIN"/>
    <property type="match status" value="1"/>
</dbReference>
<keyword evidence="3" id="KW-1185">Reference proteome</keyword>